<feature type="compositionally biased region" description="Basic and acidic residues" evidence="1">
    <location>
        <begin position="42"/>
        <end position="64"/>
    </location>
</feature>
<evidence type="ECO:0000313" key="3">
    <source>
        <dbReference type="Proteomes" id="UP001066276"/>
    </source>
</evidence>
<evidence type="ECO:0000256" key="1">
    <source>
        <dbReference type="SAM" id="MobiDB-lite"/>
    </source>
</evidence>
<dbReference type="EMBL" id="JANPWB010000009">
    <property type="protein sequence ID" value="KAJ1150988.1"/>
    <property type="molecule type" value="Genomic_DNA"/>
</dbReference>
<feature type="region of interest" description="Disordered" evidence="1">
    <location>
        <begin position="22"/>
        <end position="81"/>
    </location>
</feature>
<keyword evidence="3" id="KW-1185">Reference proteome</keyword>
<proteinExistence type="predicted"/>
<name>A0AAV7RJ63_PLEWA</name>
<gene>
    <name evidence="2" type="ORF">NDU88_003775</name>
</gene>
<dbReference type="AlphaFoldDB" id="A0AAV7RJ63"/>
<accession>A0AAV7RJ63</accession>
<protein>
    <submittedName>
        <fullName evidence="2">Uncharacterized protein</fullName>
    </submittedName>
</protein>
<sequence length="81" mass="9446">MAERPPDTKKYGCLRDIIPQFSHSGLRLRGNGPVHHSSGKQRKAEPSLRVDEELMPHQRKNYQERRRKQTTEATDLCGAYW</sequence>
<comment type="caution">
    <text evidence="2">The sequence shown here is derived from an EMBL/GenBank/DDBJ whole genome shotgun (WGS) entry which is preliminary data.</text>
</comment>
<dbReference type="Proteomes" id="UP001066276">
    <property type="component" value="Chromosome 5"/>
</dbReference>
<organism evidence="2 3">
    <name type="scientific">Pleurodeles waltl</name>
    <name type="common">Iberian ribbed newt</name>
    <dbReference type="NCBI Taxonomy" id="8319"/>
    <lineage>
        <taxon>Eukaryota</taxon>
        <taxon>Metazoa</taxon>
        <taxon>Chordata</taxon>
        <taxon>Craniata</taxon>
        <taxon>Vertebrata</taxon>
        <taxon>Euteleostomi</taxon>
        <taxon>Amphibia</taxon>
        <taxon>Batrachia</taxon>
        <taxon>Caudata</taxon>
        <taxon>Salamandroidea</taxon>
        <taxon>Salamandridae</taxon>
        <taxon>Pleurodelinae</taxon>
        <taxon>Pleurodeles</taxon>
    </lineage>
</organism>
<reference evidence="2" key="1">
    <citation type="journal article" date="2022" name="bioRxiv">
        <title>Sequencing and chromosome-scale assembly of the giantPleurodeles waltlgenome.</title>
        <authorList>
            <person name="Brown T."/>
            <person name="Elewa A."/>
            <person name="Iarovenko S."/>
            <person name="Subramanian E."/>
            <person name="Araus A.J."/>
            <person name="Petzold A."/>
            <person name="Susuki M."/>
            <person name="Suzuki K.-i.T."/>
            <person name="Hayashi T."/>
            <person name="Toyoda A."/>
            <person name="Oliveira C."/>
            <person name="Osipova E."/>
            <person name="Leigh N.D."/>
            <person name="Simon A."/>
            <person name="Yun M.H."/>
        </authorList>
    </citation>
    <scope>NUCLEOTIDE SEQUENCE</scope>
    <source>
        <strain evidence="2">20211129_DDA</strain>
        <tissue evidence="2">Liver</tissue>
    </source>
</reference>
<evidence type="ECO:0000313" key="2">
    <source>
        <dbReference type="EMBL" id="KAJ1150988.1"/>
    </source>
</evidence>